<dbReference type="CDD" id="cd02696">
    <property type="entry name" value="MurNAc-LAA"/>
    <property type="match status" value="1"/>
</dbReference>
<keyword evidence="3" id="KW-0732">Signal</keyword>
<feature type="chain" id="PRO_5046688476" evidence="3">
    <location>
        <begin position="32"/>
        <end position="287"/>
    </location>
</feature>
<comment type="caution">
    <text evidence="5">The sequence shown here is derived from an EMBL/GenBank/DDBJ whole genome shotgun (WGS) entry which is preliminary data.</text>
</comment>
<dbReference type="Gene3D" id="3.40.630.40">
    <property type="entry name" value="Zn-dependent exopeptidases"/>
    <property type="match status" value="1"/>
</dbReference>
<name>A0ABP5EWG5_9MICO</name>
<keyword evidence="6" id="KW-1185">Reference proteome</keyword>
<dbReference type="PANTHER" id="PTHR30404">
    <property type="entry name" value="N-ACETYLMURAMOYL-L-ALANINE AMIDASE"/>
    <property type="match status" value="1"/>
</dbReference>
<sequence length="287" mass="29393">MGNTGAVLPLRPAHALLPLLLASVLSGCALGAADPQTRPSENPRTAGASASTPGTPGTVPPTTEAPRPLEGRTVALDPGHNGGNAGSAEITRQVDDGRGGTKDCNTTGTATNSDYAEHAFNWEVALEVREQLEKHGASVVLSRDDDEGVGPCVDERGAFADDADLLVSIHANGTEDTSAQGFHVIVPEPLDDEVAATDLAADSADLGEVLVAAFEDADLSPNPAYGEDGLVARSDIAGLNHASVPAAMVECGEMRNVEDAARMESSEGRSVYASAISAGIEEYLIGD</sequence>
<dbReference type="SUPFAM" id="SSF53187">
    <property type="entry name" value="Zn-dependent exopeptidases"/>
    <property type="match status" value="1"/>
</dbReference>
<proteinExistence type="predicted"/>
<dbReference type="SMART" id="SM00646">
    <property type="entry name" value="Ami_3"/>
    <property type="match status" value="1"/>
</dbReference>
<accession>A0ABP5EWG5</accession>
<feature type="region of interest" description="Disordered" evidence="2">
    <location>
        <begin position="34"/>
        <end position="112"/>
    </location>
</feature>
<dbReference type="InterPro" id="IPR050695">
    <property type="entry name" value="N-acetylmuramoyl_amidase_3"/>
</dbReference>
<feature type="domain" description="MurNAc-LAA" evidence="4">
    <location>
        <begin position="155"/>
        <end position="281"/>
    </location>
</feature>
<feature type="compositionally biased region" description="Low complexity" evidence="2">
    <location>
        <begin position="52"/>
        <end position="62"/>
    </location>
</feature>
<dbReference type="EMBL" id="BAAANO010000013">
    <property type="protein sequence ID" value="GAA2005917.1"/>
    <property type="molecule type" value="Genomic_DNA"/>
</dbReference>
<dbReference type="Pfam" id="PF01520">
    <property type="entry name" value="Amidase_3"/>
    <property type="match status" value="1"/>
</dbReference>
<reference evidence="6" key="1">
    <citation type="journal article" date="2019" name="Int. J. Syst. Evol. Microbiol.">
        <title>The Global Catalogue of Microorganisms (GCM) 10K type strain sequencing project: providing services to taxonomists for standard genome sequencing and annotation.</title>
        <authorList>
            <consortium name="The Broad Institute Genomics Platform"/>
            <consortium name="The Broad Institute Genome Sequencing Center for Infectious Disease"/>
            <person name="Wu L."/>
            <person name="Ma J."/>
        </authorList>
    </citation>
    <scope>NUCLEOTIDE SEQUENCE [LARGE SCALE GENOMIC DNA]</scope>
    <source>
        <strain evidence="6">JCM 14546</strain>
    </source>
</reference>
<evidence type="ECO:0000256" key="2">
    <source>
        <dbReference type="SAM" id="MobiDB-lite"/>
    </source>
</evidence>
<evidence type="ECO:0000313" key="6">
    <source>
        <dbReference type="Proteomes" id="UP001500755"/>
    </source>
</evidence>
<dbReference type="InterPro" id="IPR002508">
    <property type="entry name" value="MurNAc-LAA_cat"/>
</dbReference>
<keyword evidence="1" id="KW-0378">Hydrolase</keyword>
<protein>
    <submittedName>
        <fullName evidence="5">N-acetylmuramoyl-L-alanine amidase</fullName>
    </submittedName>
</protein>
<dbReference type="Proteomes" id="UP001500755">
    <property type="component" value="Unassembled WGS sequence"/>
</dbReference>
<evidence type="ECO:0000256" key="3">
    <source>
        <dbReference type="SAM" id="SignalP"/>
    </source>
</evidence>
<feature type="signal peptide" evidence="3">
    <location>
        <begin position="1"/>
        <end position="31"/>
    </location>
</feature>
<organism evidence="5 6">
    <name type="scientific">Brevibacterium samyangense</name>
    <dbReference type="NCBI Taxonomy" id="366888"/>
    <lineage>
        <taxon>Bacteria</taxon>
        <taxon>Bacillati</taxon>
        <taxon>Actinomycetota</taxon>
        <taxon>Actinomycetes</taxon>
        <taxon>Micrococcales</taxon>
        <taxon>Brevibacteriaceae</taxon>
        <taxon>Brevibacterium</taxon>
    </lineage>
</organism>
<dbReference type="PANTHER" id="PTHR30404:SF0">
    <property type="entry name" value="N-ACETYLMURAMOYL-L-ALANINE AMIDASE AMIC"/>
    <property type="match status" value="1"/>
</dbReference>
<feature type="compositionally biased region" description="Polar residues" evidence="2">
    <location>
        <begin position="37"/>
        <end position="51"/>
    </location>
</feature>
<evidence type="ECO:0000259" key="4">
    <source>
        <dbReference type="SMART" id="SM00646"/>
    </source>
</evidence>
<evidence type="ECO:0000313" key="5">
    <source>
        <dbReference type="EMBL" id="GAA2005917.1"/>
    </source>
</evidence>
<evidence type="ECO:0000256" key="1">
    <source>
        <dbReference type="ARBA" id="ARBA00022801"/>
    </source>
</evidence>
<feature type="compositionally biased region" description="Basic and acidic residues" evidence="2">
    <location>
        <begin position="92"/>
        <end position="101"/>
    </location>
</feature>
<feature type="compositionally biased region" description="Polar residues" evidence="2">
    <location>
        <begin position="103"/>
        <end position="112"/>
    </location>
</feature>
<gene>
    <name evidence="5" type="ORF">GCM10009755_14720</name>
</gene>